<dbReference type="CDD" id="cd01097">
    <property type="entry name" value="Tetrahydromethanopterin_reductase"/>
    <property type="match status" value="1"/>
</dbReference>
<reference evidence="3 4" key="1">
    <citation type="journal article" date="2022" name="BMC Genomics">
        <title>Comparative genome analysis of mycobacteria focusing on tRNA and non-coding RNA.</title>
        <authorList>
            <person name="Behra P.R.K."/>
            <person name="Pettersson B.M.F."/>
            <person name="Ramesh M."/>
            <person name="Das S."/>
            <person name="Dasgupta S."/>
            <person name="Kirsebom L.A."/>
        </authorList>
    </citation>
    <scope>NUCLEOTIDE SEQUENCE [LARGE SCALE GENOMIC DNA]</scope>
    <source>
        <strain evidence="3 4">DSM 44078</strain>
    </source>
</reference>
<keyword evidence="4" id="KW-1185">Reference proteome</keyword>
<gene>
    <name evidence="3" type="ORF">H7J73_16310</name>
</gene>
<evidence type="ECO:0000256" key="1">
    <source>
        <dbReference type="ARBA" id="ARBA00023002"/>
    </source>
</evidence>
<dbReference type="PANTHER" id="PTHR43244">
    <property type="match status" value="1"/>
</dbReference>
<dbReference type="InterPro" id="IPR036661">
    <property type="entry name" value="Luciferase-like_sf"/>
</dbReference>
<dbReference type="NCBIfam" id="TIGR03564">
    <property type="entry name" value="F420_MSMEG_4879"/>
    <property type="match status" value="1"/>
</dbReference>
<evidence type="ECO:0000259" key="2">
    <source>
        <dbReference type="Pfam" id="PF00296"/>
    </source>
</evidence>
<evidence type="ECO:0000313" key="4">
    <source>
        <dbReference type="Proteomes" id="UP001526201"/>
    </source>
</evidence>
<dbReference type="EMBL" id="JACKTY010000030">
    <property type="protein sequence ID" value="MCV7227589.1"/>
    <property type="molecule type" value="Genomic_DNA"/>
</dbReference>
<keyword evidence="1" id="KW-0560">Oxidoreductase</keyword>
<proteinExistence type="predicted"/>
<feature type="domain" description="Luciferase-like" evidence="2">
    <location>
        <begin position="13"/>
        <end position="253"/>
    </location>
</feature>
<dbReference type="InterPro" id="IPR011251">
    <property type="entry name" value="Luciferase-like_dom"/>
</dbReference>
<sequence>MSHGVVLTPDRTAANIVDDAITQAKAAYDAGVRQVWLAQRVDYDAIALAGLIGAAVPGLGVGTSVVPINPRHPLIVASAAQTAQAASHGNFSLGLGLGAPSIESAAFGISVEKPVRRLREYLTVLRSIFHDGTADFHGDEVTASPDWPVDVPGGAPLPVYVAAMGPQALRVTGELADGTLPYLAGPRTLSEFIVPTISKAAAEAGRPAPRVFAMVPVVIDDDVEAAREHAASELAFYATIPSYQAVIAREGVDSVADLAAVGTADAVSRTLQTYLDAGATDVVPTVLRSNPAELQQLWQVAAGL</sequence>
<organism evidence="3 4">
    <name type="scientific">Mycolicibacterium komossense</name>
    <dbReference type="NCBI Taxonomy" id="1779"/>
    <lineage>
        <taxon>Bacteria</taxon>
        <taxon>Bacillati</taxon>
        <taxon>Actinomycetota</taxon>
        <taxon>Actinomycetes</taxon>
        <taxon>Mycobacteriales</taxon>
        <taxon>Mycobacteriaceae</taxon>
        <taxon>Mycolicibacterium</taxon>
    </lineage>
</organism>
<comment type="caution">
    <text evidence="3">The sequence shown here is derived from an EMBL/GenBank/DDBJ whole genome shotgun (WGS) entry which is preliminary data.</text>
</comment>
<dbReference type="PANTHER" id="PTHR43244:SF1">
    <property type="entry name" value="5,10-METHYLENETETRAHYDROMETHANOPTERIN REDUCTASE"/>
    <property type="match status" value="1"/>
</dbReference>
<dbReference type="Pfam" id="PF00296">
    <property type="entry name" value="Bac_luciferase"/>
    <property type="match status" value="1"/>
</dbReference>
<evidence type="ECO:0000313" key="3">
    <source>
        <dbReference type="EMBL" id="MCV7227589.1"/>
    </source>
</evidence>
<accession>A0ABT3CDM4</accession>
<dbReference type="SUPFAM" id="SSF51679">
    <property type="entry name" value="Bacterial luciferase-like"/>
    <property type="match status" value="1"/>
</dbReference>
<dbReference type="InterPro" id="IPR019910">
    <property type="entry name" value="Lucif-like_OxRdtase_MSMEG_4879"/>
</dbReference>
<dbReference type="RefSeq" id="WP_264068581.1">
    <property type="nucleotide sequence ID" value="NZ_JACKTY010000030.1"/>
</dbReference>
<dbReference type="InterPro" id="IPR050564">
    <property type="entry name" value="F420-G6PD/mer"/>
</dbReference>
<dbReference type="Gene3D" id="3.20.20.30">
    <property type="entry name" value="Luciferase-like domain"/>
    <property type="match status" value="1"/>
</dbReference>
<name>A0ABT3CDM4_9MYCO</name>
<protein>
    <submittedName>
        <fullName evidence="3">LLM class F420-dependent oxidoreductase</fullName>
    </submittedName>
</protein>
<dbReference type="Proteomes" id="UP001526201">
    <property type="component" value="Unassembled WGS sequence"/>
</dbReference>